<comment type="caution">
    <text evidence="1">The sequence shown here is derived from an EMBL/GenBank/DDBJ whole genome shotgun (WGS) entry which is preliminary data.</text>
</comment>
<accession>A0A2M8KVW5</accession>
<evidence type="ECO:0000313" key="1">
    <source>
        <dbReference type="EMBL" id="PJE64068.1"/>
    </source>
</evidence>
<proteinExistence type="predicted"/>
<dbReference type="AlphaFoldDB" id="A0A2M8KVW5"/>
<dbReference type="Proteomes" id="UP000229098">
    <property type="component" value="Unassembled WGS sequence"/>
</dbReference>
<name>A0A2M8KVW5_9BACT</name>
<protein>
    <submittedName>
        <fullName evidence="1">Uncharacterized protein</fullName>
    </submittedName>
</protein>
<gene>
    <name evidence="1" type="ORF">COU90_04325</name>
</gene>
<sequence>MESMHFSSENIKNGLETGKEREVREAIFSSLIIDQLLTTTEKSLEDADYEDDEIEEFKEALVGLSSEEIKGVLSLPYELRGVVFNMYKKRIEKGDSTPSRMVKDLNTLAEEHGFTIGYHISNIDLEPQVSTDAKKKEWNIKGYELDDRDGVPMAYYSLDYGNVYRQKSGKYLYLVRAETGERTSHKRDLSNNWGRSTQLSIIEKINIHEFDEKTERAYKEISEK</sequence>
<dbReference type="EMBL" id="PFEF01000010">
    <property type="protein sequence ID" value="PJE64068.1"/>
    <property type="molecule type" value="Genomic_DNA"/>
</dbReference>
<organism evidence="1 2">
    <name type="scientific">Candidatus Ryanbacteria bacterium CG10_big_fil_rev_8_21_14_0_10_43_42</name>
    <dbReference type="NCBI Taxonomy" id="1974864"/>
    <lineage>
        <taxon>Bacteria</taxon>
        <taxon>Candidatus Ryaniibacteriota</taxon>
    </lineage>
</organism>
<reference evidence="2" key="1">
    <citation type="submission" date="2017-09" db="EMBL/GenBank/DDBJ databases">
        <title>Depth-based differentiation of microbial function through sediment-hosted aquifers and enrichment of novel symbionts in the deep terrestrial subsurface.</title>
        <authorList>
            <person name="Probst A.J."/>
            <person name="Ladd B."/>
            <person name="Jarett J.K."/>
            <person name="Geller-Mcgrath D.E."/>
            <person name="Sieber C.M.K."/>
            <person name="Emerson J.B."/>
            <person name="Anantharaman K."/>
            <person name="Thomas B.C."/>
            <person name="Malmstrom R."/>
            <person name="Stieglmeier M."/>
            <person name="Klingl A."/>
            <person name="Woyke T."/>
            <person name="Ryan C.M."/>
            <person name="Banfield J.F."/>
        </authorList>
    </citation>
    <scope>NUCLEOTIDE SEQUENCE [LARGE SCALE GENOMIC DNA]</scope>
</reference>
<evidence type="ECO:0000313" key="2">
    <source>
        <dbReference type="Proteomes" id="UP000229098"/>
    </source>
</evidence>